<dbReference type="EC" id="3.5.2.6" evidence="3 6"/>
<comment type="catalytic activity">
    <reaction evidence="1 6">
        <text>a beta-lactam + H2O = a substituted beta-amino acid</text>
        <dbReference type="Rhea" id="RHEA:20401"/>
        <dbReference type="ChEBI" id="CHEBI:15377"/>
        <dbReference type="ChEBI" id="CHEBI:35627"/>
        <dbReference type="ChEBI" id="CHEBI:140347"/>
        <dbReference type="EC" id="3.5.2.6"/>
    </reaction>
</comment>
<dbReference type="Pfam" id="PF00144">
    <property type="entry name" value="Beta-lactamase"/>
    <property type="match status" value="1"/>
</dbReference>
<accession>A0ABM9S2A8</accession>
<comment type="similarity">
    <text evidence="2 6">Belongs to the class-C beta-lactamase family.</text>
</comment>
<evidence type="ECO:0000313" key="8">
    <source>
        <dbReference type="EMBL" id="CND95132.1"/>
    </source>
</evidence>
<evidence type="ECO:0000256" key="1">
    <source>
        <dbReference type="ARBA" id="ARBA00001526"/>
    </source>
</evidence>
<sequence length="401" mass="44623">MLHTIYQSMEDLLMMKKSIINALIFTSIATFPLYTLAQTKLTEQQVATIVNNTLTPLLEKQGIPGMAVAVFYDGKPQFFNYGMADIKAGRPVTENTLFELGSVSKTFTGVAGEYAMQTGIMNLNDPVTEYAPELTGSQWKDVKMLHLATYTAGGLPLQLPDSVTDQKSLWQYYQQWQPQWAPGVMRNYSNVSIGLFGALAVKRSQLTFENYMKEYVFQPLKLDHTFITIPESMQSNYAWGYKDGQPVRVTLGMLGEEAYGVKSTSQDMVRFMQANMDPESLPAGNDKLKEAIIASQSRYFQAGDMFQGLGWEMYSWPINPQGVIADSGNDIALKPRKVEALVPAQPAVRASWVHKTGATNGFGAYIVFIPEEKVGIVMLANKNSPNPVRVQAAYDILQALR</sequence>
<dbReference type="PANTHER" id="PTHR46825:SF8">
    <property type="entry name" value="BETA-LACTAMASE-RELATED"/>
    <property type="match status" value="1"/>
</dbReference>
<keyword evidence="5 6" id="KW-0046">Antibiotic resistance</keyword>
<dbReference type="InterPro" id="IPR058136">
    <property type="entry name" value="AmpC"/>
</dbReference>
<dbReference type="Gene3D" id="3.40.710.10">
    <property type="entry name" value="DD-peptidase/beta-lactamase superfamily"/>
    <property type="match status" value="1"/>
</dbReference>
<dbReference type="Proteomes" id="UP000041601">
    <property type="component" value="Unassembled WGS sequence"/>
</dbReference>
<dbReference type="GO" id="GO:0008800">
    <property type="term" value="F:beta-lactamase activity"/>
    <property type="evidence" value="ECO:0007669"/>
    <property type="project" value="UniProtKB-EC"/>
</dbReference>
<evidence type="ECO:0000256" key="5">
    <source>
        <dbReference type="ARBA" id="ARBA00023251"/>
    </source>
</evidence>
<keyword evidence="4 6" id="KW-0378">Hydrolase</keyword>
<name>A0ABM9S2A8_YEREN</name>
<dbReference type="EMBL" id="CPXJ01000031">
    <property type="protein sequence ID" value="CND95132.1"/>
    <property type="molecule type" value="Genomic_DNA"/>
</dbReference>
<evidence type="ECO:0000256" key="3">
    <source>
        <dbReference type="ARBA" id="ARBA00012865"/>
    </source>
</evidence>
<evidence type="ECO:0000256" key="2">
    <source>
        <dbReference type="ARBA" id="ARBA00007840"/>
    </source>
</evidence>
<reference evidence="8 9" key="1">
    <citation type="submission" date="2015-03" db="EMBL/GenBank/DDBJ databases">
        <authorList>
            <consortium name="Pathogen Informatics"/>
            <person name="Murphy D."/>
        </authorList>
    </citation>
    <scope>NUCLEOTIDE SEQUENCE [LARGE SCALE GENOMIC DNA]</scope>
    <source>
        <strain evidence="8 9">IP05342</strain>
    </source>
</reference>
<dbReference type="NCBIfam" id="NF033085">
    <property type="entry name" value="bla_class_C"/>
    <property type="match status" value="1"/>
</dbReference>
<proteinExistence type="inferred from homology"/>
<evidence type="ECO:0000256" key="4">
    <source>
        <dbReference type="ARBA" id="ARBA00022801"/>
    </source>
</evidence>
<gene>
    <name evidence="8" type="primary">ampC</name>
    <name evidence="8" type="ORF">ERS137959_02639</name>
</gene>
<evidence type="ECO:0000259" key="7">
    <source>
        <dbReference type="Pfam" id="PF00144"/>
    </source>
</evidence>
<evidence type="ECO:0000256" key="6">
    <source>
        <dbReference type="RuleBase" id="RU361140"/>
    </source>
</evidence>
<keyword evidence="9" id="KW-1185">Reference proteome</keyword>
<dbReference type="InterPro" id="IPR001466">
    <property type="entry name" value="Beta-lactam-related"/>
</dbReference>
<dbReference type="InterPro" id="IPR050491">
    <property type="entry name" value="AmpC-like"/>
</dbReference>
<dbReference type="InterPro" id="IPR001586">
    <property type="entry name" value="Beta-lactam_class-C_AS"/>
</dbReference>
<dbReference type="SUPFAM" id="SSF56601">
    <property type="entry name" value="beta-lactamase/transpeptidase-like"/>
    <property type="match status" value="1"/>
</dbReference>
<dbReference type="PANTHER" id="PTHR46825">
    <property type="entry name" value="D-ALANYL-D-ALANINE-CARBOXYPEPTIDASE/ENDOPEPTIDASE AMPH"/>
    <property type="match status" value="1"/>
</dbReference>
<dbReference type="InterPro" id="IPR012338">
    <property type="entry name" value="Beta-lactam/transpept-like"/>
</dbReference>
<dbReference type="PROSITE" id="PS00336">
    <property type="entry name" value="BETA_LACTAMASE_C"/>
    <property type="match status" value="1"/>
</dbReference>
<organism evidence="8 9">
    <name type="scientific">Yersinia enterocolitica</name>
    <dbReference type="NCBI Taxonomy" id="630"/>
    <lineage>
        <taxon>Bacteria</taxon>
        <taxon>Pseudomonadati</taxon>
        <taxon>Pseudomonadota</taxon>
        <taxon>Gammaproteobacteria</taxon>
        <taxon>Enterobacterales</taxon>
        <taxon>Yersiniaceae</taxon>
        <taxon>Yersinia</taxon>
    </lineage>
</organism>
<comment type="caution">
    <text evidence="8">The sequence shown here is derived from an EMBL/GenBank/DDBJ whole genome shotgun (WGS) entry which is preliminary data.</text>
</comment>
<feature type="domain" description="Beta-lactamase-related" evidence="7">
    <location>
        <begin position="51"/>
        <end position="400"/>
    </location>
</feature>
<protein>
    <recommendedName>
        <fullName evidence="3 6">Beta-lactamase</fullName>
        <ecNumber evidence="3 6">3.5.2.6</ecNumber>
    </recommendedName>
</protein>
<evidence type="ECO:0000313" key="9">
    <source>
        <dbReference type="Proteomes" id="UP000041601"/>
    </source>
</evidence>